<dbReference type="RefSeq" id="WP_004999883.1">
    <property type="nucleotide sequence ID" value="NZ_CH672427.1"/>
</dbReference>
<dbReference type="GO" id="GO:0005886">
    <property type="term" value="C:plasma membrane"/>
    <property type="evidence" value="ECO:0007669"/>
    <property type="project" value="UniProtKB-SubCell"/>
</dbReference>
<keyword evidence="8 11" id="KW-0472">Membrane</keyword>
<evidence type="ECO:0000256" key="3">
    <source>
        <dbReference type="ARBA" id="ARBA00022475"/>
    </source>
</evidence>
<feature type="transmembrane region" description="Helical" evidence="11">
    <location>
        <begin position="12"/>
        <end position="30"/>
    </location>
</feature>
<dbReference type="InterPro" id="IPR022346">
    <property type="entry name" value="T2SS_GspH"/>
</dbReference>
<comment type="caution">
    <text evidence="13">The sequence shown here is derived from an EMBL/GenBank/DDBJ whole genome shotgun (WGS) entry which is preliminary data.</text>
</comment>
<dbReference type="STRING" id="314278.NB231_03942"/>
<accession>A4BTT3</accession>
<keyword evidence="14" id="KW-1185">Reference proteome</keyword>
<evidence type="ECO:0000313" key="13">
    <source>
        <dbReference type="EMBL" id="EAR20897.1"/>
    </source>
</evidence>
<sequence>MKDSKGFTLIELMLTLAIVAMLLAVAVPSYRSFVQGNRAAAQANTLLRALAYTRSEAVKRATVITICRSSNQSSCGSAWADGWIVFNDVDQDGVLDAGTDTLLQAGDGLSGGSTLTAGAGFVRYTASGAALDTTQFTLTPADCQGDMRRLIQVTGSGQATVQKATCP</sequence>
<evidence type="ECO:0000256" key="8">
    <source>
        <dbReference type="ARBA" id="ARBA00023136"/>
    </source>
</evidence>
<feature type="domain" description="General secretion pathway GspH" evidence="12">
    <location>
        <begin position="42"/>
        <end position="157"/>
    </location>
</feature>
<organism evidence="13 14">
    <name type="scientific">Nitrococcus mobilis Nb-231</name>
    <dbReference type="NCBI Taxonomy" id="314278"/>
    <lineage>
        <taxon>Bacteria</taxon>
        <taxon>Pseudomonadati</taxon>
        <taxon>Pseudomonadota</taxon>
        <taxon>Gammaproteobacteria</taxon>
        <taxon>Chromatiales</taxon>
        <taxon>Ectothiorhodospiraceae</taxon>
        <taxon>Nitrococcus</taxon>
    </lineage>
</organism>
<gene>
    <name evidence="13" type="ORF">NB231_03942</name>
</gene>
<dbReference type="SUPFAM" id="SSF54523">
    <property type="entry name" value="Pili subunits"/>
    <property type="match status" value="1"/>
</dbReference>
<evidence type="ECO:0000256" key="4">
    <source>
        <dbReference type="ARBA" id="ARBA00022481"/>
    </source>
</evidence>
<dbReference type="NCBIfam" id="TIGR02532">
    <property type="entry name" value="IV_pilin_GFxxxE"/>
    <property type="match status" value="1"/>
</dbReference>
<dbReference type="HOGENOM" id="CLU_084761_1_4_6"/>
<keyword evidence="6 11" id="KW-0812">Transmembrane</keyword>
<comment type="subcellular location">
    <subcellularLocation>
        <location evidence="1">Cell inner membrane</location>
        <topology evidence="1">Single-pass membrane protein</topology>
    </subcellularLocation>
</comment>
<dbReference type="OrthoDB" id="2313614at2"/>
<comment type="similarity">
    <text evidence="9">Belongs to the GSP H family.</text>
</comment>
<keyword evidence="3" id="KW-1003">Cell membrane</keyword>
<evidence type="ECO:0000256" key="10">
    <source>
        <dbReference type="ARBA" id="ARBA00030775"/>
    </source>
</evidence>
<dbReference type="eggNOG" id="COG4970">
    <property type="taxonomic scope" value="Bacteria"/>
</dbReference>
<reference evidence="13 14" key="1">
    <citation type="submission" date="2006-02" db="EMBL/GenBank/DDBJ databases">
        <authorList>
            <person name="Waterbury J."/>
            <person name="Ferriera S."/>
            <person name="Johnson J."/>
            <person name="Kravitz S."/>
            <person name="Halpern A."/>
            <person name="Remington K."/>
            <person name="Beeson K."/>
            <person name="Tran B."/>
            <person name="Rogers Y.-H."/>
            <person name="Friedman R."/>
            <person name="Venter J.C."/>
        </authorList>
    </citation>
    <scope>NUCLEOTIDE SEQUENCE [LARGE SCALE GENOMIC DNA]</scope>
    <source>
        <strain evidence="13 14">Nb-231</strain>
    </source>
</reference>
<keyword evidence="5" id="KW-0997">Cell inner membrane</keyword>
<evidence type="ECO:0000256" key="7">
    <source>
        <dbReference type="ARBA" id="ARBA00022989"/>
    </source>
</evidence>
<dbReference type="Gene3D" id="3.55.40.10">
    <property type="entry name" value="minor pseudopilin epsh domain"/>
    <property type="match status" value="1"/>
</dbReference>
<dbReference type="EMBL" id="AAOF01000015">
    <property type="protein sequence ID" value="EAR20897.1"/>
    <property type="molecule type" value="Genomic_DNA"/>
</dbReference>
<evidence type="ECO:0000256" key="6">
    <source>
        <dbReference type="ARBA" id="ARBA00022692"/>
    </source>
</evidence>
<evidence type="ECO:0000256" key="2">
    <source>
        <dbReference type="ARBA" id="ARBA00021549"/>
    </source>
</evidence>
<dbReference type="InterPro" id="IPR045584">
    <property type="entry name" value="Pilin-like"/>
</dbReference>
<dbReference type="PROSITE" id="PS00409">
    <property type="entry name" value="PROKAR_NTER_METHYL"/>
    <property type="match status" value="1"/>
</dbReference>
<evidence type="ECO:0000256" key="1">
    <source>
        <dbReference type="ARBA" id="ARBA00004377"/>
    </source>
</evidence>
<keyword evidence="7 11" id="KW-1133">Transmembrane helix</keyword>
<dbReference type="AlphaFoldDB" id="A4BTT3"/>
<evidence type="ECO:0000256" key="9">
    <source>
        <dbReference type="ARBA" id="ARBA00025772"/>
    </source>
</evidence>
<dbReference type="InterPro" id="IPR012902">
    <property type="entry name" value="N_methyl_site"/>
</dbReference>
<dbReference type="GO" id="GO:0015628">
    <property type="term" value="P:protein secretion by the type II secretion system"/>
    <property type="evidence" value="ECO:0007669"/>
    <property type="project" value="InterPro"/>
</dbReference>
<evidence type="ECO:0000313" key="14">
    <source>
        <dbReference type="Proteomes" id="UP000003374"/>
    </source>
</evidence>
<dbReference type="GO" id="GO:0015627">
    <property type="term" value="C:type II protein secretion system complex"/>
    <property type="evidence" value="ECO:0007669"/>
    <property type="project" value="InterPro"/>
</dbReference>
<dbReference type="Pfam" id="PF07963">
    <property type="entry name" value="N_methyl"/>
    <property type="match status" value="1"/>
</dbReference>
<dbReference type="Pfam" id="PF12019">
    <property type="entry name" value="GspH"/>
    <property type="match status" value="1"/>
</dbReference>
<evidence type="ECO:0000256" key="11">
    <source>
        <dbReference type="SAM" id="Phobius"/>
    </source>
</evidence>
<keyword evidence="4" id="KW-0488">Methylation</keyword>
<protein>
    <recommendedName>
        <fullName evidence="2">Type II secretion system protein H</fullName>
    </recommendedName>
    <alternativeName>
        <fullName evidence="10">General secretion pathway protein H</fullName>
    </alternativeName>
</protein>
<proteinExistence type="inferred from homology"/>
<name>A4BTT3_9GAMM</name>
<evidence type="ECO:0000256" key="5">
    <source>
        <dbReference type="ARBA" id="ARBA00022519"/>
    </source>
</evidence>
<evidence type="ECO:0000259" key="12">
    <source>
        <dbReference type="Pfam" id="PF12019"/>
    </source>
</evidence>
<dbReference type="Proteomes" id="UP000003374">
    <property type="component" value="Unassembled WGS sequence"/>
</dbReference>